<evidence type="ECO:0000256" key="25">
    <source>
        <dbReference type="ARBA" id="ARBA00049513"/>
    </source>
</evidence>
<dbReference type="GO" id="GO:0008270">
    <property type="term" value="F:zinc ion binding"/>
    <property type="evidence" value="ECO:0007669"/>
    <property type="project" value="UniProtKB-KW"/>
</dbReference>
<evidence type="ECO:0000256" key="22">
    <source>
        <dbReference type="ARBA" id="ARBA00048266"/>
    </source>
</evidence>
<feature type="domain" description="DUS-like FMN-binding" evidence="27">
    <location>
        <begin position="337"/>
        <end position="543"/>
    </location>
</feature>
<dbReference type="AlphaFoldDB" id="A0A168KE67"/>
<comment type="subcellular location">
    <subcellularLocation>
        <location evidence="3">Cytoplasm</location>
    </subcellularLocation>
    <subcellularLocation>
        <location evidence="2">Nucleus</location>
    </subcellularLocation>
</comment>
<dbReference type="Gene3D" id="3.20.20.70">
    <property type="entry name" value="Aldolase class I"/>
    <property type="match status" value="1"/>
</dbReference>
<dbReference type="CDD" id="cd02801">
    <property type="entry name" value="DUS_like_FMN"/>
    <property type="match status" value="1"/>
</dbReference>
<keyword evidence="7" id="KW-0963">Cytoplasm</keyword>
<feature type="compositionally biased region" description="Basic and acidic residues" evidence="26">
    <location>
        <begin position="59"/>
        <end position="82"/>
    </location>
</feature>
<evidence type="ECO:0000256" key="11">
    <source>
        <dbReference type="ARBA" id="ARBA00022694"/>
    </source>
</evidence>
<evidence type="ECO:0000256" key="18">
    <source>
        <dbReference type="ARBA" id="ARBA00023027"/>
    </source>
</evidence>
<dbReference type="InterPro" id="IPR018517">
    <property type="entry name" value="tRNA_hU_synthase_CS"/>
</dbReference>
<keyword evidence="29" id="KW-1185">Reference proteome</keyword>
<dbReference type="EMBL" id="AZHF01000001">
    <property type="protein sequence ID" value="OAA81579.1"/>
    <property type="molecule type" value="Genomic_DNA"/>
</dbReference>
<evidence type="ECO:0000256" key="21">
    <source>
        <dbReference type="ARBA" id="ARBA00045934"/>
    </source>
</evidence>
<reference evidence="28 29" key="1">
    <citation type="journal article" date="2016" name="Genome Biol. Evol.">
        <title>Divergent and convergent evolution of fungal pathogenicity.</title>
        <authorList>
            <person name="Shang Y."/>
            <person name="Xiao G."/>
            <person name="Zheng P."/>
            <person name="Cen K."/>
            <person name="Zhan S."/>
            <person name="Wang C."/>
        </authorList>
    </citation>
    <scope>NUCLEOTIDE SEQUENCE [LARGE SCALE GENOMIC DNA]</scope>
    <source>
        <strain evidence="28 29">RCEF 1005</strain>
    </source>
</reference>
<evidence type="ECO:0000256" key="20">
    <source>
        <dbReference type="ARBA" id="ARBA00031322"/>
    </source>
</evidence>
<keyword evidence="12" id="KW-0479">Metal-binding</keyword>
<evidence type="ECO:0000256" key="12">
    <source>
        <dbReference type="ARBA" id="ARBA00022723"/>
    </source>
</evidence>
<evidence type="ECO:0000256" key="16">
    <source>
        <dbReference type="ARBA" id="ARBA00022857"/>
    </source>
</evidence>
<keyword evidence="19" id="KW-0539">Nucleus</keyword>
<evidence type="ECO:0000256" key="9">
    <source>
        <dbReference type="ARBA" id="ARBA00022643"/>
    </source>
</evidence>
<dbReference type="OrthoDB" id="259935at2759"/>
<evidence type="ECO:0000256" key="3">
    <source>
        <dbReference type="ARBA" id="ARBA00004496"/>
    </source>
</evidence>
<evidence type="ECO:0000256" key="5">
    <source>
        <dbReference type="ARBA" id="ARBA00012376"/>
    </source>
</evidence>
<keyword evidence="16" id="KW-0521">NADP</keyword>
<comment type="cofactor">
    <cofactor evidence="1">
        <name>FMN</name>
        <dbReference type="ChEBI" id="CHEBI:58210"/>
    </cofactor>
</comment>
<evidence type="ECO:0000256" key="6">
    <source>
        <dbReference type="ARBA" id="ARBA00022143"/>
    </source>
</evidence>
<comment type="similarity">
    <text evidence="4">Belongs to the Dus family. Dus3 subfamily.</text>
</comment>
<dbReference type="GO" id="GO:0102265">
    <property type="term" value="F:tRNA-dihydrouridine47 synthase activity"/>
    <property type="evidence" value="ECO:0007669"/>
    <property type="project" value="UniProtKB-EC"/>
</dbReference>
<evidence type="ECO:0000256" key="1">
    <source>
        <dbReference type="ARBA" id="ARBA00001917"/>
    </source>
</evidence>
<feature type="domain" description="DUS-like FMN-binding" evidence="27">
    <location>
        <begin position="578"/>
        <end position="637"/>
    </location>
</feature>
<dbReference type="InterPro" id="IPR035587">
    <property type="entry name" value="DUS-like_FMN-bd"/>
</dbReference>
<evidence type="ECO:0000256" key="10">
    <source>
        <dbReference type="ARBA" id="ARBA00022664"/>
    </source>
</evidence>
<evidence type="ECO:0000256" key="14">
    <source>
        <dbReference type="ARBA" id="ARBA00022771"/>
    </source>
</evidence>
<evidence type="ECO:0000256" key="4">
    <source>
        <dbReference type="ARBA" id="ARBA00005451"/>
    </source>
</evidence>
<evidence type="ECO:0000256" key="24">
    <source>
        <dbReference type="ARBA" id="ARBA00049447"/>
    </source>
</evidence>
<dbReference type="GO" id="GO:0005737">
    <property type="term" value="C:cytoplasm"/>
    <property type="evidence" value="ECO:0007669"/>
    <property type="project" value="UniProtKB-SubCell"/>
</dbReference>
<accession>A0A168KE67</accession>
<feature type="compositionally biased region" description="Basic and acidic residues" evidence="26">
    <location>
        <begin position="233"/>
        <end position="242"/>
    </location>
</feature>
<evidence type="ECO:0000256" key="26">
    <source>
        <dbReference type="SAM" id="MobiDB-lite"/>
    </source>
</evidence>
<dbReference type="GO" id="GO:0006397">
    <property type="term" value="P:mRNA processing"/>
    <property type="evidence" value="ECO:0007669"/>
    <property type="project" value="UniProtKB-KW"/>
</dbReference>
<dbReference type="EC" id="1.3.1.89" evidence="5"/>
<evidence type="ECO:0000313" key="28">
    <source>
        <dbReference type="EMBL" id="OAA81579.1"/>
    </source>
</evidence>
<dbReference type="InterPro" id="IPR013785">
    <property type="entry name" value="Aldolase_TIM"/>
</dbReference>
<comment type="catalytic activity">
    <reaction evidence="24">
        <text>a 5,6-dihydrouridine in mRNA + NADP(+) = a uridine in mRNA + NADPH + H(+)</text>
        <dbReference type="Rhea" id="RHEA:69855"/>
        <dbReference type="Rhea" id="RHEA-COMP:14658"/>
        <dbReference type="Rhea" id="RHEA-COMP:17789"/>
        <dbReference type="ChEBI" id="CHEBI:15378"/>
        <dbReference type="ChEBI" id="CHEBI:57783"/>
        <dbReference type="ChEBI" id="CHEBI:58349"/>
        <dbReference type="ChEBI" id="CHEBI:65315"/>
        <dbReference type="ChEBI" id="CHEBI:74443"/>
    </reaction>
    <physiologicalReaction direction="right-to-left" evidence="24">
        <dbReference type="Rhea" id="RHEA:69857"/>
    </physiologicalReaction>
</comment>
<organism evidence="28 29">
    <name type="scientific">Akanthomyces lecanii RCEF 1005</name>
    <dbReference type="NCBI Taxonomy" id="1081108"/>
    <lineage>
        <taxon>Eukaryota</taxon>
        <taxon>Fungi</taxon>
        <taxon>Dikarya</taxon>
        <taxon>Ascomycota</taxon>
        <taxon>Pezizomycotina</taxon>
        <taxon>Sordariomycetes</taxon>
        <taxon>Hypocreomycetidae</taxon>
        <taxon>Hypocreales</taxon>
        <taxon>Cordycipitaceae</taxon>
        <taxon>Akanthomyces</taxon>
        <taxon>Cordyceps confragosa</taxon>
    </lineage>
</organism>
<evidence type="ECO:0000313" key="29">
    <source>
        <dbReference type="Proteomes" id="UP000076881"/>
    </source>
</evidence>
<gene>
    <name evidence="28" type="ORF">LEL_01124</name>
</gene>
<keyword evidence="18" id="KW-0520">NAD</keyword>
<dbReference type="GO" id="GO:0005634">
    <property type="term" value="C:nucleus"/>
    <property type="evidence" value="ECO:0007669"/>
    <property type="project" value="UniProtKB-SubCell"/>
</dbReference>
<evidence type="ECO:0000256" key="19">
    <source>
        <dbReference type="ARBA" id="ARBA00023242"/>
    </source>
</evidence>
<keyword evidence="10" id="KW-0507">mRNA processing</keyword>
<evidence type="ECO:0000256" key="13">
    <source>
        <dbReference type="ARBA" id="ARBA00022737"/>
    </source>
</evidence>
<name>A0A168KE67_CORDF</name>
<comment type="function">
    <text evidence="21">Catalyzes the synthesis of dihydrouridine, a modified base found in the D-loop of most tRNAs. Specifically modifies U47 in cytoplasmic tRNAs. Catalyzes the synthesis of dihydrouridine in some mRNAs, thereby affecting their translation.</text>
</comment>
<dbReference type="STRING" id="1081108.A0A168KE67"/>
<dbReference type="Proteomes" id="UP000076881">
    <property type="component" value="Unassembled WGS sequence"/>
</dbReference>
<dbReference type="Pfam" id="PF01207">
    <property type="entry name" value="Dus"/>
    <property type="match status" value="2"/>
</dbReference>
<feature type="compositionally biased region" description="Basic and acidic residues" evidence="26">
    <location>
        <begin position="106"/>
        <end position="118"/>
    </location>
</feature>
<feature type="compositionally biased region" description="Basic and acidic residues" evidence="26">
    <location>
        <begin position="26"/>
        <end position="35"/>
    </location>
</feature>
<feature type="region of interest" description="Disordered" evidence="26">
    <location>
        <begin position="1"/>
        <end position="135"/>
    </location>
</feature>
<sequence>MTDQTQQNDNPDKAANGRPASPIEEPSAKRQRVEEPTSAEAPAEQNGAAQTGCTTQENDAPKKLDDRDNRDKGYAPIKKEYLIDVSELRAQAAAQAEEANLDDDAAEGREGGDDRDSVGNRSRKKKAKGQNTERSFGKFDDALPLCNSRAFYPEFSPRDCRFGDRCRMCHDIRKYLAEGRRGDVETFEGKCPVFVKYGWCPSGWKCRFVRSHMDEVEREDGRKELILVDTSGKEHNAKKNGDAEGVESEDSRPGVVNVVPMSVKIDMNRKRLDFSDADKYIAWLDSESKTNQKNHHRTKEEQANGAADEDNRAQYVDPPFKPSEKRRLYFGPETPTLAPLTTQGNMPFRRLCVEMGCQLTYSEMALGMPLLQGVKADWTLMKAHESETQSPAYNGKIPVYDNAKDLRFGAQISGSAHWVTTKAASVLARFCPHLRLIDLNCGCPIDMVYKSGGGSALLEAHGKLERMIRGMNAVSGEIPITAKIRMGVRSSRPTAPAVIERLAFGSREHRERLGAPGCAAITLHGRSREQRYTKLADWSYIGECAAVIRGYNEQRDALTDTAAEPDPSTQANTKDGKLFFLGNGDCYSHVDYFKHINEARVDSVMIGRGALIKPWLFEEIEKGQYLDKSASERLTYVEKFVRYGLEAWGSDELGLGFTRRFLLEWLSFAHRYVPIGLLERLPPSINERPPAYRGRNDLETLMASPNYKDWIKISEMFLGPCHPGFQFMPKHKSNSYEAEG</sequence>
<dbReference type="GO" id="GO:0050660">
    <property type="term" value="F:flavin adenine dinucleotide binding"/>
    <property type="evidence" value="ECO:0007669"/>
    <property type="project" value="InterPro"/>
</dbReference>
<keyword evidence="14" id="KW-0863">Zinc-finger</keyword>
<keyword evidence="17" id="KW-0560">Oxidoreductase</keyword>
<dbReference type="PANTHER" id="PTHR45846">
    <property type="entry name" value="TRNA-DIHYDROURIDINE(47) SYNTHASE [NAD(P)(+)]-LIKE"/>
    <property type="match status" value="1"/>
</dbReference>
<protein>
    <recommendedName>
        <fullName evidence="6">tRNA-dihydrouridine(47) synthase [NAD(P)(+)]</fullName>
        <ecNumber evidence="5">1.3.1.89</ecNumber>
    </recommendedName>
    <alternativeName>
        <fullName evidence="20">tRNA-dihydrouridine synthase 3</fullName>
    </alternativeName>
</protein>
<keyword evidence="9" id="KW-0288">FMN</keyword>
<keyword evidence="15" id="KW-0862">Zinc</keyword>
<keyword evidence="11" id="KW-0819">tRNA processing</keyword>
<proteinExistence type="inferred from homology"/>
<dbReference type="Pfam" id="PF25585">
    <property type="entry name" value="zf-CCCH_DUS3L"/>
    <property type="match status" value="2"/>
</dbReference>
<evidence type="ECO:0000259" key="27">
    <source>
        <dbReference type="Pfam" id="PF01207"/>
    </source>
</evidence>
<evidence type="ECO:0000256" key="15">
    <source>
        <dbReference type="ARBA" id="ARBA00022833"/>
    </source>
</evidence>
<evidence type="ECO:0000256" key="8">
    <source>
        <dbReference type="ARBA" id="ARBA00022630"/>
    </source>
</evidence>
<evidence type="ECO:0000256" key="2">
    <source>
        <dbReference type="ARBA" id="ARBA00004123"/>
    </source>
</evidence>
<keyword evidence="13" id="KW-0677">Repeat</keyword>
<dbReference type="FunFam" id="3.20.20.70:FF:000145">
    <property type="entry name" value="tRNA-dihydrouridine(47) synthase [NAD(P)(+)]"/>
    <property type="match status" value="1"/>
</dbReference>
<evidence type="ECO:0000256" key="7">
    <source>
        <dbReference type="ARBA" id="ARBA00022490"/>
    </source>
</evidence>
<comment type="catalytic activity">
    <reaction evidence="22">
        <text>5,6-dihydrouridine(47) in tRNA + NAD(+) = uridine(47) in tRNA + NADH + H(+)</text>
        <dbReference type="Rhea" id="RHEA:53364"/>
        <dbReference type="Rhea" id="RHEA-COMP:13539"/>
        <dbReference type="Rhea" id="RHEA-COMP:13540"/>
        <dbReference type="ChEBI" id="CHEBI:15378"/>
        <dbReference type="ChEBI" id="CHEBI:57540"/>
        <dbReference type="ChEBI" id="CHEBI:57945"/>
        <dbReference type="ChEBI" id="CHEBI:65315"/>
        <dbReference type="ChEBI" id="CHEBI:74443"/>
        <dbReference type="EC" id="1.3.1.89"/>
    </reaction>
    <physiologicalReaction direction="right-to-left" evidence="22">
        <dbReference type="Rhea" id="RHEA:53366"/>
    </physiologicalReaction>
</comment>
<dbReference type="GO" id="GO:0003723">
    <property type="term" value="F:RNA binding"/>
    <property type="evidence" value="ECO:0007669"/>
    <property type="project" value="TreeGrafter"/>
</dbReference>
<comment type="catalytic activity">
    <reaction evidence="25">
        <text>5,6-dihydrouridine(47) in tRNA + NADP(+) = uridine(47) in tRNA + NADPH + H(+)</text>
        <dbReference type="Rhea" id="RHEA:53360"/>
        <dbReference type="Rhea" id="RHEA-COMP:13539"/>
        <dbReference type="Rhea" id="RHEA-COMP:13540"/>
        <dbReference type="ChEBI" id="CHEBI:15378"/>
        <dbReference type="ChEBI" id="CHEBI:57783"/>
        <dbReference type="ChEBI" id="CHEBI:58349"/>
        <dbReference type="ChEBI" id="CHEBI:65315"/>
        <dbReference type="ChEBI" id="CHEBI:74443"/>
        <dbReference type="EC" id="1.3.1.89"/>
    </reaction>
    <physiologicalReaction direction="right-to-left" evidence="25">
        <dbReference type="Rhea" id="RHEA:53362"/>
    </physiologicalReaction>
</comment>
<dbReference type="SUPFAM" id="SSF51395">
    <property type="entry name" value="FMN-linked oxidoreductases"/>
    <property type="match status" value="1"/>
</dbReference>
<comment type="catalytic activity">
    <reaction evidence="23">
        <text>a 5,6-dihydrouridine in mRNA + NAD(+) = a uridine in mRNA + NADH + H(+)</text>
        <dbReference type="Rhea" id="RHEA:69851"/>
        <dbReference type="Rhea" id="RHEA-COMP:14658"/>
        <dbReference type="Rhea" id="RHEA-COMP:17789"/>
        <dbReference type="ChEBI" id="CHEBI:15378"/>
        <dbReference type="ChEBI" id="CHEBI:57540"/>
        <dbReference type="ChEBI" id="CHEBI:57945"/>
        <dbReference type="ChEBI" id="CHEBI:65315"/>
        <dbReference type="ChEBI" id="CHEBI:74443"/>
    </reaction>
    <physiologicalReaction direction="right-to-left" evidence="23">
        <dbReference type="Rhea" id="RHEA:69853"/>
    </physiologicalReaction>
</comment>
<dbReference type="PROSITE" id="PS01136">
    <property type="entry name" value="UPF0034"/>
    <property type="match status" value="1"/>
</dbReference>
<feature type="compositionally biased region" description="Polar residues" evidence="26">
    <location>
        <begin position="47"/>
        <end position="58"/>
    </location>
</feature>
<dbReference type="PANTHER" id="PTHR45846:SF1">
    <property type="entry name" value="TRNA-DIHYDROURIDINE(47) SYNTHASE [NAD(P)(+)]-LIKE"/>
    <property type="match status" value="1"/>
</dbReference>
<keyword evidence="8" id="KW-0285">Flavoprotein</keyword>
<evidence type="ECO:0000256" key="23">
    <source>
        <dbReference type="ARBA" id="ARBA00048342"/>
    </source>
</evidence>
<comment type="caution">
    <text evidence="28">The sequence shown here is derived from an EMBL/GenBank/DDBJ whole genome shotgun (WGS) entry which is preliminary data.</text>
</comment>
<feature type="region of interest" description="Disordered" evidence="26">
    <location>
        <begin position="289"/>
        <end position="336"/>
    </location>
</feature>
<feature type="region of interest" description="Disordered" evidence="26">
    <location>
        <begin position="233"/>
        <end position="252"/>
    </location>
</feature>
<evidence type="ECO:0000256" key="17">
    <source>
        <dbReference type="ARBA" id="ARBA00023002"/>
    </source>
</evidence>